<dbReference type="KEGG" id="sth:STH674"/>
<feature type="transmembrane region" description="Helical" evidence="9">
    <location>
        <begin position="20"/>
        <end position="46"/>
    </location>
</feature>
<proteinExistence type="inferred from homology"/>
<evidence type="ECO:0000256" key="5">
    <source>
        <dbReference type="ARBA" id="ARBA00022692"/>
    </source>
</evidence>
<dbReference type="Proteomes" id="UP000000417">
    <property type="component" value="Chromosome"/>
</dbReference>
<dbReference type="PANTHER" id="PTHR38438">
    <property type="entry name" value="RIBOFLAVIN TRANSPORTER RIBU"/>
    <property type="match status" value="1"/>
</dbReference>
<dbReference type="PANTHER" id="PTHR38438:SF1">
    <property type="entry name" value="RIBOFLAVIN TRANSPORTER RIBU"/>
    <property type="match status" value="1"/>
</dbReference>
<dbReference type="GO" id="GO:0005886">
    <property type="term" value="C:plasma membrane"/>
    <property type="evidence" value="ECO:0007669"/>
    <property type="project" value="UniProtKB-SubCell"/>
</dbReference>
<keyword evidence="7 8" id="KW-0472">Membrane</keyword>
<dbReference type="InterPro" id="IPR025720">
    <property type="entry name" value="RibU"/>
</dbReference>
<feature type="transmembrane region" description="Helical" evidence="9">
    <location>
        <begin position="53"/>
        <end position="78"/>
    </location>
</feature>
<feature type="transmembrane region" description="Helical" evidence="9">
    <location>
        <begin position="148"/>
        <end position="174"/>
    </location>
</feature>
<evidence type="ECO:0000256" key="2">
    <source>
        <dbReference type="ARBA" id="ARBA00005540"/>
    </source>
</evidence>
<sequence length="189" mass="19281">MPMSAVPESAKVVRQVATSGVLSALAVVLALVIRFPLLPAAPYLIYEPSDVPLLLAAFRLSPLWVTGISAAVAVVMGLTGSGGLIGMTSRFVGSAALGLTAAVVYQRVAARGRGKVVSVVAGVVVYTLAEVALTLILGPLFFGDLQTALAMILPVVVPFNLIKGGLNGVAALLVDTGVSVWTGRSSRAE</sequence>
<evidence type="ECO:0000256" key="7">
    <source>
        <dbReference type="ARBA" id="ARBA00023136"/>
    </source>
</evidence>
<dbReference type="STRING" id="292459.STH674"/>
<keyword evidence="5 9" id="KW-0812">Transmembrane</keyword>
<evidence type="ECO:0000256" key="9">
    <source>
        <dbReference type="SAM" id="Phobius"/>
    </source>
</evidence>
<dbReference type="eggNOG" id="COG3601">
    <property type="taxonomic scope" value="Bacteria"/>
</dbReference>
<reference evidence="10 11" key="1">
    <citation type="journal article" date="2004" name="Nucleic Acids Res.">
        <title>Genome sequence of Symbiobacterium thermophilum, an uncultivable bacterium that depends on microbial commensalism.</title>
        <authorList>
            <person name="Ueda K."/>
            <person name="Yamashita A."/>
            <person name="Ishikawa J."/>
            <person name="Shimada M."/>
            <person name="Watsuji T."/>
            <person name="Morimura K."/>
            <person name="Ikeda H."/>
            <person name="Hattori M."/>
            <person name="Beppu T."/>
        </authorList>
    </citation>
    <scope>NUCLEOTIDE SEQUENCE [LARGE SCALE GENOMIC DNA]</scope>
    <source>
        <strain evidence="11">T / IAM 14863</strain>
    </source>
</reference>
<protein>
    <recommendedName>
        <fullName evidence="8">Riboflavin transporter</fullName>
    </recommendedName>
</protein>
<dbReference type="PIRSF" id="PIRSF037778">
    <property type="entry name" value="UCP037778_transp_RibU"/>
    <property type="match status" value="1"/>
</dbReference>
<keyword evidence="11" id="KW-1185">Reference proteome</keyword>
<keyword evidence="6 9" id="KW-1133">Transmembrane helix</keyword>
<dbReference type="AlphaFoldDB" id="Q67RN4"/>
<organism evidence="10 11">
    <name type="scientific">Symbiobacterium thermophilum (strain DSM 24528 / JCM 14929 / IAM 14863 / T)</name>
    <dbReference type="NCBI Taxonomy" id="292459"/>
    <lineage>
        <taxon>Bacteria</taxon>
        <taxon>Bacillati</taxon>
        <taxon>Bacillota</taxon>
        <taxon>Clostridia</taxon>
        <taxon>Eubacteriales</taxon>
        <taxon>Symbiobacteriaceae</taxon>
        <taxon>Symbiobacterium</taxon>
    </lineage>
</organism>
<evidence type="ECO:0000256" key="3">
    <source>
        <dbReference type="ARBA" id="ARBA00022448"/>
    </source>
</evidence>
<accession>Q67RN4</accession>
<dbReference type="Pfam" id="PF12822">
    <property type="entry name" value="ECF_trnsprt"/>
    <property type="match status" value="1"/>
</dbReference>
<evidence type="ECO:0000313" key="11">
    <source>
        <dbReference type="Proteomes" id="UP000000417"/>
    </source>
</evidence>
<comment type="function">
    <text evidence="8">Probably a riboflavin-binding protein that interacts with the energy-coupling factor (ECF) ABC-transporter complex.</text>
</comment>
<dbReference type="EMBL" id="AP006840">
    <property type="protein sequence ID" value="BAD39659.1"/>
    <property type="molecule type" value="Genomic_DNA"/>
</dbReference>
<dbReference type="GO" id="GO:0032217">
    <property type="term" value="F:riboflavin transmembrane transporter activity"/>
    <property type="evidence" value="ECO:0007669"/>
    <property type="project" value="UniProtKB-UniRule"/>
</dbReference>
<evidence type="ECO:0000256" key="1">
    <source>
        <dbReference type="ARBA" id="ARBA00004651"/>
    </source>
</evidence>
<keyword evidence="3 8" id="KW-0813">Transport</keyword>
<gene>
    <name evidence="10" type="ordered locus">STH674</name>
</gene>
<evidence type="ECO:0000256" key="8">
    <source>
        <dbReference type="PIRNR" id="PIRNR037778"/>
    </source>
</evidence>
<feature type="transmembrane region" description="Helical" evidence="9">
    <location>
        <begin position="117"/>
        <end position="142"/>
    </location>
</feature>
<evidence type="ECO:0000313" key="10">
    <source>
        <dbReference type="EMBL" id="BAD39659.1"/>
    </source>
</evidence>
<comment type="similarity">
    <text evidence="2 8">Belongs to the prokaryotic riboflavin transporter (P-RFT) (TC 2.A.87) family.</text>
</comment>
<keyword evidence="4 8" id="KW-1003">Cell membrane</keyword>
<comment type="subcellular location">
    <subcellularLocation>
        <location evidence="1">Cell membrane</location>
        <topology evidence="1">Multi-pass membrane protein</topology>
    </subcellularLocation>
</comment>
<dbReference type="InterPro" id="IPR024529">
    <property type="entry name" value="ECF_trnsprt_substrate-spec"/>
</dbReference>
<dbReference type="HOGENOM" id="CLU_086673_0_1_9"/>
<name>Q67RN4_SYMTH</name>
<evidence type="ECO:0000256" key="6">
    <source>
        <dbReference type="ARBA" id="ARBA00022989"/>
    </source>
</evidence>
<evidence type="ECO:0000256" key="4">
    <source>
        <dbReference type="ARBA" id="ARBA00022475"/>
    </source>
</evidence>
<dbReference type="Gene3D" id="1.10.1760.20">
    <property type="match status" value="1"/>
</dbReference>